<protein>
    <recommendedName>
        <fullName evidence="4">SET domain-containing protein</fullName>
    </recommendedName>
</protein>
<evidence type="ECO:0000256" key="2">
    <source>
        <dbReference type="ARBA" id="ARBA00022679"/>
    </source>
</evidence>
<dbReference type="EMBL" id="JBCGBO010000007">
    <property type="protein sequence ID" value="KAK9186976.1"/>
    <property type="molecule type" value="Genomic_DNA"/>
</dbReference>
<dbReference type="InterPro" id="IPR050600">
    <property type="entry name" value="SETD3_SETD6_MTase"/>
</dbReference>
<dbReference type="GO" id="GO:0032259">
    <property type="term" value="P:methylation"/>
    <property type="evidence" value="ECO:0007669"/>
    <property type="project" value="UniProtKB-KW"/>
</dbReference>
<dbReference type="SUPFAM" id="SSF82199">
    <property type="entry name" value="SET domain"/>
    <property type="match status" value="1"/>
</dbReference>
<keyword evidence="3" id="KW-0949">S-adenosyl-L-methionine</keyword>
<evidence type="ECO:0000256" key="3">
    <source>
        <dbReference type="ARBA" id="ARBA00022691"/>
    </source>
</evidence>
<reference evidence="5 6" key="1">
    <citation type="submission" date="2024-05" db="EMBL/GenBank/DDBJ databases">
        <title>Haplotype-resolved chromosome-level genome assembly of Huyou (Citrus changshanensis).</title>
        <authorList>
            <person name="Miao C."/>
            <person name="Chen W."/>
            <person name="Wu Y."/>
            <person name="Wang L."/>
            <person name="Zhao S."/>
            <person name="Grierson D."/>
            <person name="Xu C."/>
            <person name="Chen K."/>
        </authorList>
    </citation>
    <scope>NUCLEOTIDE SEQUENCE [LARGE SCALE GENOMIC DNA]</scope>
    <source>
        <strain evidence="5">01-14</strain>
        <tissue evidence="5">Leaf</tissue>
    </source>
</reference>
<dbReference type="PROSITE" id="PS50280">
    <property type="entry name" value="SET"/>
    <property type="match status" value="1"/>
</dbReference>
<comment type="caution">
    <text evidence="5">The sequence shown here is derived from an EMBL/GenBank/DDBJ whole genome shotgun (WGS) entry which is preliminary data.</text>
</comment>
<name>A0AAP0LU79_9ROSI</name>
<dbReference type="Pfam" id="PF09273">
    <property type="entry name" value="Rubis-subs-bind"/>
    <property type="match status" value="1"/>
</dbReference>
<dbReference type="PANTHER" id="PTHR13271:SF134">
    <property type="entry name" value="OS01G0976450 PROTEIN"/>
    <property type="match status" value="1"/>
</dbReference>
<dbReference type="FunFam" id="3.90.1410.10:FF:000005">
    <property type="entry name" value="Ribulose-1,5 bisphosphate carboxylase/oxygenase large subunit N-methyltransferase, chloroplastic"/>
    <property type="match status" value="1"/>
</dbReference>
<dbReference type="InterPro" id="IPR001214">
    <property type="entry name" value="SET_dom"/>
</dbReference>
<evidence type="ECO:0000256" key="1">
    <source>
        <dbReference type="ARBA" id="ARBA00022603"/>
    </source>
</evidence>
<proteinExistence type="predicted"/>
<dbReference type="PANTHER" id="PTHR13271">
    <property type="entry name" value="UNCHARACTERIZED PUTATIVE METHYLTRANSFERASE"/>
    <property type="match status" value="1"/>
</dbReference>
<dbReference type="InterPro" id="IPR015353">
    <property type="entry name" value="Rubisco_LSMT_subst-bd"/>
</dbReference>
<keyword evidence="1" id="KW-0489">Methyltransferase</keyword>
<evidence type="ECO:0000313" key="6">
    <source>
        <dbReference type="Proteomes" id="UP001428341"/>
    </source>
</evidence>
<keyword evidence="6" id="KW-1185">Reference proteome</keyword>
<evidence type="ECO:0000313" key="5">
    <source>
        <dbReference type="EMBL" id="KAK9186976.1"/>
    </source>
</evidence>
<gene>
    <name evidence="5" type="ORF">WN944_018365</name>
</gene>
<dbReference type="AlphaFoldDB" id="A0AAP0LU79"/>
<dbReference type="Gene3D" id="3.90.1420.10">
    <property type="entry name" value="Rubisco LSMT, substrate-binding domain"/>
    <property type="match status" value="1"/>
</dbReference>
<dbReference type="SUPFAM" id="SSF81822">
    <property type="entry name" value="RuBisCo LSMT C-terminal, substrate-binding domain"/>
    <property type="match status" value="1"/>
</dbReference>
<feature type="domain" description="SET" evidence="4">
    <location>
        <begin position="51"/>
        <end position="264"/>
    </location>
</feature>
<accession>A0AAP0LU79</accession>
<dbReference type="InterPro" id="IPR046341">
    <property type="entry name" value="SET_dom_sf"/>
</dbReference>
<dbReference type="InterPro" id="IPR036464">
    <property type="entry name" value="Rubisco_LSMT_subst-bd_sf"/>
</dbReference>
<evidence type="ECO:0000259" key="4">
    <source>
        <dbReference type="PROSITE" id="PS50280"/>
    </source>
</evidence>
<dbReference type="Gene3D" id="3.90.1410.10">
    <property type="entry name" value="set domain protein methyltransferase, domain 1"/>
    <property type="match status" value="1"/>
</dbReference>
<organism evidence="5 6">
    <name type="scientific">Citrus x changshan-huyou</name>
    <dbReference type="NCBI Taxonomy" id="2935761"/>
    <lineage>
        <taxon>Eukaryota</taxon>
        <taxon>Viridiplantae</taxon>
        <taxon>Streptophyta</taxon>
        <taxon>Embryophyta</taxon>
        <taxon>Tracheophyta</taxon>
        <taxon>Spermatophyta</taxon>
        <taxon>Magnoliopsida</taxon>
        <taxon>eudicotyledons</taxon>
        <taxon>Gunneridae</taxon>
        <taxon>Pentapetalae</taxon>
        <taxon>rosids</taxon>
        <taxon>malvids</taxon>
        <taxon>Sapindales</taxon>
        <taxon>Rutaceae</taxon>
        <taxon>Aurantioideae</taxon>
        <taxon>Citrus</taxon>
    </lineage>
</organism>
<dbReference type="Proteomes" id="UP001428341">
    <property type="component" value="Unassembled WGS sequence"/>
</dbReference>
<dbReference type="GO" id="GO:0016279">
    <property type="term" value="F:protein-lysine N-methyltransferase activity"/>
    <property type="evidence" value="ECO:0007669"/>
    <property type="project" value="TreeGrafter"/>
</dbReference>
<keyword evidence="2" id="KW-0808">Transferase</keyword>
<sequence length="463" mass="52412">MLVGARLTGAWCFRHRHPHCAKAKLTFSSKVLHSIDDEYDGDFLPWLERKAGVEISSVLSIGKSAYGRSLFASEKLRTGDCTLKVPYAAQLTPDNLHPKIKSLLGDEISNVAKLAIVILFEQKMGKDSEWAPYISRLPQLEEMHNTIFWSKDELDLICPSSLFEETVRKKDQIKSEFLVTKPALECFPEVFDHIKLKDFMHAYALVESRAWRSTKGESLIPFADFLNHDGLSEAVVLHDEDKQLSEVIADRDYAPKEEVWITYGKFSNSTLLLDFGFSLPYNSHDEVQIQIKVPDHDPLLEVKLEVLQSHCLPRARDVNGFKSSNDSFTIKEVRSARGRGKGLPQSLRAFARVLCCTSPQELCDLATEAAQNDGRLARRPFRNSRQEILAHQILLSHIIQLTKEYSASIECVHITQSLEPVTSPSICKRLAFRKQMARDLLIGELRILKSASAWLENYCATLA</sequence>